<reference evidence="1 2" key="1">
    <citation type="submission" date="2021-07" db="EMBL/GenBank/DDBJ databases">
        <title>A novel Jannaschia species isolated from marine dinoflagellate Ceratoperidinium margalefii.</title>
        <authorList>
            <person name="Jiang Y."/>
            <person name="Li Z."/>
        </authorList>
    </citation>
    <scope>NUCLEOTIDE SEQUENCE [LARGE SCALE GENOMIC DNA]</scope>
    <source>
        <strain evidence="1 2">J12C1-MA-4</strain>
    </source>
</reference>
<evidence type="ECO:0000313" key="2">
    <source>
        <dbReference type="Proteomes" id="UP000825009"/>
    </source>
</evidence>
<dbReference type="KEGG" id="gce:KYE46_10690"/>
<dbReference type="RefSeq" id="WP_219000611.1">
    <property type="nucleotide sequence ID" value="NZ_CP079194.1"/>
</dbReference>
<sequence>MGLANDLAEKLAIDACETAVALDDESIPEAVAQVVGSSSPTTEELFRTAVRVIQAEARARKFLEDKIRAAEAALPKG</sequence>
<proteinExistence type="predicted"/>
<keyword evidence="2" id="KW-1185">Reference proteome</keyword>
<gene>
    <name evidence="1" type="ORF">KYE46_10690</name>
</gene>
<name>A0A8F6TTJ3_9RHOB</name>
<dbReference type="Proteomes" id="UP000825009">
    <property type="component" value="Chromosome"/>
</dbReference>
<evidence type="ECO:0000313" key="1">
    <source>
        <dbReference type="EMBL" id="QXT38415.1"/>
    </source>
</evidence>
<dbReference type="AlphaFoldDB" id="A0A8F6TTJ3"/>
<protein>
    <submittedName>
        <fullName evidence="1">Uncharacterized protein</fullName>
    </submittedName>
</protein>
<dbReference type="EMBL" id="CP079194">
    <property type="protein sequence ID" value="QXT38415.1"/>
    <property type="molecule type" value="Genomic_DNA"/>
</dbReference>
<accession>A0A8F6TTJ3</accession>
<organism evidence="1 2">
    <name type="scientific">Gymnodinialimonas ceratoperidinii</name>
    <dbReference type="NCBI Taxonomy" id="2856823"/>
    <lineage>
        <taxon>Bacteria</taxon>
        <taxon>Pseudomonadati</taxon>
        <taxon>Pseudomonadota</taxon>
        <taxon>Alphaproteobacteria</taxon>
        <taxon>Rhodobacterales</taxon>
        <taxon>Paracoccaceae</taxon>
        <taxon>Gymnodinialimonas</taxon>
    </lineage>
</organism>